<feature type="domain" description="HTH crp-type" evidence="1">
    <location>
        <begin position="153"/>
        <end position="219"/>
    </location>
</feature>
<reference evidence="2 3" key="1">
    <citation type="submission" date="2021-07" db="EMBL/GenBank/DDBJ databases">
        <title>Stakelama flava sp. nov., a novel endophytic bacterium isolated from branch of Kandelia candel.</title>
        <authorList>
            <person name="Tuo L."/>
        </authorList>
    </citation>
    <scope>NUCLEOTIDE SEQUENCE [LARGE SCALE GENOMIC DNA]</scope>
    <source>
        <strain evidence="2 3">CBK3Z-3</strain>
    </source>
</reference>
<protein>
    <submittedName>
        <fullName evidence="2">Helix-turn-helix domain-containing protein</fullName>
    </submittedName>
</protein>
<evidence type="ECO:0000259" key="1">
    <source>
        <dbReference type="Pfam" id="PF13545"/>
    </source>
</evidence>
<proteinExistence type="predicted"/>
<evidence type="ECO:0000313" key="3">
    <source>
        <dbReference type="Proteomes" id="UP001197214"/>
    </source>
</evidence>
<organism evidence="2 3">
    <name type="scientific">Stakelama flava</name>
    <dbReference type="NCBI Taxonomy" id="2860338"/>
    <lineage>
        <taxon>Bacteria</taxon>
        <taxon>Pseudomonadati</taxon>
        <taxon>Pseudomonadota</taxon>
        <taxon>Alphaproteobacteria</taxon>
        <taxon>Sphingomonadales</taxon>
        <taxon>Sphingomonadaceae</taxon>
        <taxon>Stakelama</taxon>
    </lineage>
</organism>
<keyword evidence="3" id="KW-1185">Reference proteome</keyword>
<accession>A0ABS6XJW4</accession>
<gene>
    <name evidence="2" type="ORF">KY084_06250</name>
</gene>
<sequence>MAMIDPWRELRGNHLLASLNAHDARLIASRLKRTRWDGGERIDHDDPRFDYACFPETLVACMAVASQGRESGFLGMVGNEGMFGWQLPGAARSSKQYITIVAPGTALTISGRDLQSLCNAAPTLAQSLFRYVDMFLDQLQRTMLSHFCDPPSARLARWLLLLHDRIEGDDIEITHDQLASALHVRRATITDCLHIIEGELALECNRGRIRVRNRQLLEKHASNGYGDAERADCAPAMHLDA</sequence>
<comment type="caution">
    <text evidence="2">The sequence shown here is derived from an EMBL/GenBank/DDBJ whole genome shotgun (WGS) entry which is preliminary data.</text>
</comment>
<dbReference type="InterPro" id="IPR012318">
    <property type="entry name" value="HTH_CRP"/>
</dbReference>
<dbReference type="EMBL" id="JAHWZX010000004">
    <property type="protein sequence ID" value="MBW4330475.1"/>
    <property type="molecule type" value="Genomic_DNA"/>
</dbReference>
<dbReference type="RefSeq" id="WP_219237578.1">
    <property type="nucleotide sequence ID" value="NZ_JAHWZX010000004.1"/>
</dbReference>
<name>A0ABS6XJW4_9SPHN</name>
<evidence type="ECO:0000313" key="2">
    <source>
        <dbReference type="EMBL" id="MBW4330475.1"/>
    </source>
</evidence>
<dbReference type="Pfam" id="PF13545">
    <property type="entry name" value="HTH_Crp_2"/>
    <property type="match status" value="1"/>
</dbReference>
<dbReference type="Proteomes" id="UP001197214">
    <property type="component" value="Unassembled WGS sequence"/>
</dbReference>